<evidence type="ECO:0000313" key="1">
    <source>
        <dbReference type="EMBL" id="KAI4340441.1"/>
    </source>
</evidence>
<keyword evidence="2" id="KW-1185">Reference proteome</keyword>
<comment type="caution">
    <text evidence="1">The sequence shown here is derived from an EMBL/GenBank/DDBJ whole genome shotgun (WGS) entry which is preliminary data.</text>
</comment>
<dbReference type="Proteomes" id="UP001057402">
    <property type="component" value="Chromosome 7"/>
</dbReference>
<organism evidence="1 2">
    <name type="scientific">Melastoma candidum</name>
    <dbReference type="NCBI Taxonomy" id="119954"/>
    <lineage>
        <taxon>Eukaryota</taxon>
        <taxon>Viridiplantae</taxon>
        <taxon>Streptophyta</taxon>
        <taxon>Embryophyta</taxon>
        <taxon>Tracheophyta</taxon>
        <taxon>Spermatophyta</taxon>
        <taxon>Magnoliopsida</taxon>
        <taxon>eudicotyledons</taxon>
        <taxon>Gunneridae</taxon>
        <taxon>Pentapetalae</taxon>
        <taxon>rosids</taxon>
        <taxon>malvids</taxon>
        <taxon>Myrtales</taxon>
        <taxon>Melastomataceae</taxon>
        <taxon>Melastomatoideae</taxon>
        <taxon>Melastomateae</taxon>
        <taxon>Melastoma</taxon>
    </lineage>
</organism>
<proteinExistence type="predicted"/>
<dbReference type="EMBL" id="CM042886">
    <property type="protein sequence ID" value="KAI4340441.1"/>
    <property type="molecule type" value="Genomic_DNA"/>
</dbReference>
<reference evidence="2" key="1">
    <citation type="journal article" date="2023" name="Front. Plant Sci.">
        <title>Chromosomal-level genome assembly of Melastoma candidum provides insights into trichome evolution.</title>
        <authorList>
            <person name="Zhong Y."/>
            <person name="Wu W."/>
            <person name="Sun C."/>
            <person name="Zou P."/>
            <person name="Liu Y."/>
            <person name="Dai S."/>
            <person name="Zhou R."/>
        </authorList>
    </citation>
    <scope>NUCLEOTIDE SEQUENCE [LARGE SCALE GENOMIC DNA]</scope>
</reference>
<sequence length="168" mass="19400">MERTLPKSPPESPERTLPKSPPKVLTSQYAKEEVRDLGPKPRSQKPVTKENTKPVDVKLHTQQRAAKRAIFNYTVATKIFLMEQQKKREEKLQKMLEEEEVRMLRKEMIPRAQLMPLFDRPFLPQRSSRPLTIPREPGLGPMSNKCWTGIVSCNHLGFHGCQAFKAIL</sequence>
<evidence type="ECO:0000313" key="2">
    <source>
        <dbReference type="Proteomes" id="UP001057402"/>
    </source>
</evidence>
<protein>
    <submittedName>
        <fullName evidence="1">Uncharacterized protein</fullName>
    </submittedName>
</protein>
<name>A0ACB9P016_9MYRT</name>
<gene>
    <name evidence="1" type="ORF">MLD38_025274</name>
</gene>
<accession>A0ACB9P016</accession>